<proteinExistence type="predicted"/>
<accession>A0ABD2JKS3</accession>
<organism evidence="1 2">
    <name type="scientific">Heterodera trifolii</name>
    <dbReference type="NCBI Taxonomy" id="157864"/>
    <lineage>
        <taxon>Eukaryota</taxon>
        <taxon>Metazoa</taxon>
        <taxon>Ecdysozoa</taxon>
        <taxon>Nematoda</taxon>
        <taxon>Chromadorea</taxon>
        <taxon>Rhabditida</taxon>
        <taxon>Tylenchina</taxon>
        <taxon>Tylenchomorpha</taxon>
        <taxon>Tylenchoidea</taxon>
        <taxon>Heteroderidae</taxon>
        <taxon>Heteroderinae</taxon>
        <taxon>Heterodera</taxon>
    </lineage>
</organism>
<dbReference type="AlphaFoldDB" id="A0ABD2JKS3"/>
<reference evidence="1 2" key="1">
    <citation type="submission" date="2024-10" db="EMBL/GenBank/DDBJ databases">
        <authorList>
            <person name="Kim D."/>
        </authorList>
    </citation>
    <scope>NUCLEOTIDE SEQUENCE [LARGE SCALE GENOMIC DNA]</scope>
    <source>
        <strain evidence="1">BH-2024</strain>
    </source>
</reference>
<sequence>MRTSPVACPYRTDAQKSGRFQRNGHQLLGPRCDGISPPFSPSVHSLWQLCIKTNCDRLLEFILRNIPSIAGVHDNSSSSPSAAADDGQPLLIKWLCSSRPGEADLPPKLFSFPTNDAWRVLLLRPISSPYFAKKLTSSCVPQTYSRTENIPNESTGEQLTCGMELWGSVSADPFCPIARDQKKWDKWLVEAVDDWHLDDKRRWRKFEDMRNRVVVSICDVRAIGDGLDDNQAAATFPGPSGHQQQQ</sequence>
<dbReference type="Proteomes" id="UP001620626">
    <property type="component" value="Unassembled WGS sequence"/>
</dbReference>
<dbReference type="EMBL" id="JBICBT010000947">
    <property type="protein sequence ID" value="KAL3091220.1"/>
    <property type="molecule type" value="Genomic_DNA"/>
</dbReference>
<protein>
    <submittedName>
        <fullName evidence="1">Uncharacterized protein</fullName>
    </submittedName>
</protein>
<name>A0ABD2JKS3_9BILA</name>
<evidence type="ECO:0000313" key="2">
    <source>
        <dbReference type="Proteomes" id="UP001620626"/>
    </source>
</evidence>
<gene>
    <name evidence="1" type="ORF">niasHT_029263</name>
</gene>
<comment type="caution">
    <text evidence="1">The sequence shown here is derived from an EMBL/GenBank/DDBJ whole genome shotgun (WGS) entry which is preliminary data.</text>
</comment>
<evidence type="ECO:0000313" key="1">
    <source>
        <dbReference type="EMBL" id="KAL3091220.1"/>
    </source>
</evidence>
<keyword evidence="2" id="KW-1185">Reference proteome</keyword>